<gene>
    <name evidence="2" type="primary">slyX</name>
    <name evidence="2" type="ORF">MGN01_32160</name>
</gene>
<proteinExistence type="predicted"/>
<name>A0A512JN30_9HYPH</name>
<dbReference type="EMBL" id="BJZV01000018">
    <property type="protein sequence ID" value="GEP11371.1"/>
    <property type="molecule type" value="Genomic_DNA"/>
</dbReference>
<protein>
    <submittedName>
        <fullName evidence="2">Protein SlyX</fullName>
    </submittedName>
</protein>
<keyword evidence="3" id="KW-1185">Reference proteome</keyword>
<organism evidence="2 3">
    <name type="scientific">Methylobacterium gnaphalii</name>
    <dbReference type="NCBI Taxonomy" id="1010610"/>
    <lineage>
        <taxon>Bacteria</taxon>
        <taxon>Pseudomonadati</taxon>
        <taxon>Pseudomonadota</taxon>
        <taxon>Alphaproteobacteria</taxon>
        <taxon>Hyphomicrobiales</taxon>
        <taxon>Methylobacteriaceae</taxon>
        <taxon>Methylobacterium</taxon>
    </lineage>
</organism>
<reference evidence="2 3" key="1">
    <citation type="submission" date="2019-07" db="EMBL/GenBank/DDBJ databases">
        <title>Whole genome shotgun sequence of Methylobacterium gnaphalii NBRC 107716.</title>
        <authorList>
            <person name="Hosoyama A."/>
            <person name="Uohara A."/>
            <person name="Ohji S."/>
            <person name="Ichikawa N."/>
        </authorList>
    </citation>
    <scope>NUCLEOTIDE SEQUENCE [LARGE SCALE GENOMIC DNA]</scope>
    <source>
        <strain evidence="2 3">NBRC 107716</strain>
    </source>
</reference>
<comment type="caution">
    <text evidence="2">The sequence shown here is derived from an EMBL/GenBank/DDBJ whole genome shotgun (WGS) entry which is preliminary data.</text>
</comment>
<sequence length="80" mass="8961">MGLQQDERDPMTDDPHGRIDRLEIRLTEQEATIEDLNATITAQWKKIDALVRVVQRLEAQIEEASARGATGGAEPPPPHY</sequence>
<dbReference type="AlphaFoldDB" id="A0A512JN30"/>
<evidence type="ECO:0000256" key="1">
    <source>
        <dbReference type="SAM" id="Coils"/>
    </source>
</evidence>
<feature type="coiled-coil region" evidence="1">
    <location>
        <begin position="19"/>
        <end position="67"/>
    </location>
</feature>
<dbReference type="Pfam" id="PF04102">
    <property type="entry name" value="SlyX"/>
    <property type="match status" value="1"/>
</dbReference>
<accession>A0A512JN30</accession>
<keyword evidence="1" id="KW-0175">Coiled coil</keyword>
<dbReference type="PANTHER" id="PTHR36508:SF1">
    <property type="entry name" value="PROTEIN SLYX"/>
    <property type="match status" value="1"/>
</dbReference>
<evidence type="ECO:0000313" key="3">
    <source>
        <dbReference type="Proteomes" id="UP000321750"/>
    </source>
</evidence>
<dbReference type="PANTHER" id="PTHR36508">
    <property type="entry name" value="PROTEIN SLYX"/>
    <property type="match status" value="1"/>
</dbReference>
<dbReference type="InterPro" id="IPR007236">
    <property type="entry name" value="SlyX"/>
</dbReference>
<evidence type="ECO:0000313" key="2">
    <source>
        <dbReference type="EMBL" id="GEP11371.1"/>
    </source>
</evidence>
<dbReference type="Proteomes" id="UP000321750">
    <property type="component" value="Unassembled WGS sequence"/>
</dbReference>